<feature type="domain" description="Peptidase S41 N-terminal" evidence="2">
    <location>
        <begin position="66"/>
        <end position="125"/>
    </location>
</feature>
<dbReference type="Gene3D" id="3.30.750.170">
    <property type="match status" value="1"/>
</dbReference>
<dbReference type="InterPro" id="IPR029045">
    <property type="entry name" value="ClpP/crotonase-like_dom_sf"/>
</dbReference>
<dbReference type="PANTHER" id="PTHR32060:SF30">
    <property type="entry name" value="CARBOXY-TERMINAL PROCESSING PROTEASE CTPA"/>
    <property type="match status" value="1"/>
</dbReference>
<dbReference type="Gene3D" id="2.30.42.10">
    <property type="match status" value="1"/>
</dbReference>
<protein>
    <submittedName>
        <fullName evidence="3">C-terminal processing protease CtpA/Prc</fullName>
    </submittedName>
</protein>
<dbReference type="CDD" id="cd07561">
    <property type="entry name" value="Peptidase_S41_CPP_like"/>
    <property type="match status" value="1"/>
</dbReference>
<dbReference type="SUPFAM" id="SSF52096">
    <property type="entry name" value="ClpP/crotonase"/>
    <property type="match status" value="1"/>
</dbReference>
<evidence type="ECO:0000313" key="4">
    <source>
        <dbReference type="Proteomes" id="UP000289821"/>
    </source>
</evidence>
<proteinExistence type="predicted"/>
<reference evidence="3 4" key="1">
    <citation type="submission" date="2018-07" db="EMBL/GenBank/DDBJ databases">
        <title>Leeuwenhoekiella genomics.</title>
        <authorList>
            <person name="Tahon G."/>
            <person name="Willems A."/>
        </authorList>
    </citation>
    <scope>NUCLEOTIDE SEQUENCE [LARGE SCALE GENOMIC DNA]</scope>
    <source>
        <strain evidence="3 4">R-50232</strain>
    </source>
</reference>
<dbReference type="InterPro" id="IPR036034">
    <property type="entry name" value="PDZ_sf"/>
</dbReference>
<feature type="domain" description="Tail specific protease" evidence="1">
    <location>
        <begin position="249"/>
        <end position="400"/>
    </location>
</feature>
<dbReference type="InterPro" id="IPR041613">
    <property type="entry name" value="Pept_S41_N"/>
</dbReference>
<dbReference type="Pfam" id="PF18294">
    <property type="entry name" value="Pept_S41_N"/>
    <property type="match status" value="1"/>
</dbReference>
<evidence type="ECO:0000313" key="3">
    <source>
        <dbReference type="EMBL" id="RXG15642.1"/>
    </source>
</evidence>
<evidence type="ECO:0000259" key="2">
    <source>
        <dbReference type="Pfam" id="PF18294"/>
    </source>
</evidence>
<keyword evidence="3" id="KW-0645">Protease</keyword>
<gene>
    <name evidence="3" type="ORF">DSM04_103531</name>
</gene>
<dbReference type="GO" id="GO:0004175">
    <property type="term" value="F:endopeptidase activity"/>
    <property type="evidence" value="ECO:0007669"/>
    <property type="project" value="TreeGrafter"/>
</dbReference>
<organism evidence="3 4">
    <name type="scientific">Leeuwenhoekiella aestuarii</name>
    <dbReference type="NCBI Taxonomy" id="2249426"/>
    <lineage>
        <taxon>Bacteria</taxon>
        <taxon>Pseudomonadati</taxon>
        <taxon>Bacteroidota</taxon>
        <taxon>Flavobacteriia</taxon>
        <taxon>Flavobacteriales</taxon>
        <taxon>Flavobacteriaceae</taxon>
        <taxon>Leeuwenhoekiella</taxon>
    </lineage>
</organism>
<name>A0A4Q0NW88_9FLAO</name>
<accession>A0A4Q0NW88</accession>
<dbReference type="GO" id="GO:0030288">
    <property type="term" value="C:outer membrane-bounded periplasmic space"/>
    <property type="evidence" value="ECO:0007669"/>
    <property type="project" value="TreeGrafter"/>
</dbReference>
<dbReference type="GO" id="GO:0007165">
    <property type="term" value="P:signal transduction"/>
    <property type="evidence" value="ECO:0007669"/>
    <property type="project" value="TreeGrafter"/>
</dbReference>
<dbReference type="EMBL" id="QOVI01000003">
    <property type="protein sequence ID" value="RXG15642.1"/>
    <property type="molecule type" value="Genomic_DNA"/>
</dbReference>
<keyword evidence="3" id="KW-0378">Hydrolase</keyword>
<dbReference type="Gene3D" id="3.90.226.10">
    <property type="entry name" value="2-enoyl-CoA Hydratase, Chain A, domain 1"/>
    <property type="match status" value="1"/>
</dbReference>
<dbReference type="GO" id="GO:0008236">
    <property type="term" value="F:serine-type peptidase activity"/>
    <property type="evidence" value="ECO:0007669"/>
    <property type="project" value="InterPro"/>
</dbReference>
<evidence type="ECO:0000259" key="1">
    <source>
        <dbReference type="Pfam" id="PF03572"/>
    </source>
</evidence>
<dbReference type="Proteomes" id="UP000289821">
    <property type="component" value="Unassembled WGS sequence"/>
</dbReference>
<comment type="caution">
    <text evidence="3">The sequence shown here is derived from an EMBL/GenBank/DDBJ whole genome shotgun (WGS) entry which is preliminary data.</text>
</comment>
<sequence>MIYYAIIKKHPFYMKKNFLIVLLSILALSSCSKDDDVTEELVEEPTTEEPEEEPEEVTLDREDYPIQDFIYQAMNVYYLYKADIPELADGYFTDTNEYVTYLSENPDPENFYYDELISDQDRFSFITDNYIELENSFSGVSKSNGLKFSLVRFSNSNDIFGYVRYVAPNSNASSTIIERGDLFMEVDGTQMTINNYQTLLNQDTYTLNLASVSDNTVSNTGESVTLTKEEGFTENPVYIAKTLDVDGQKIGYLMYNSYVSNFDSELNAAFADFKADGITDLVLDLRYNGGGSVATAIDLTSMITGQFDGQVITKQQWNAEAQAYFESESPESLISRFNSTIYTGTDQEEAINSLNLNRLYVIGTGSTASASELTIIGLRPYIDVKLVGSTTVGKFQASATLYDSSNFGRTNANPDHTYAIQPLIYTYSNANDIVGPATGIIPDFELEEDLTNLGQLGNPDEPLLRLALDQILGKSRSTKRRAGPAYQLVGETDMFSPTYQRMYDNRLPEIKK</sequence>
<dbReference type="GO" id="GO:0006508">
    <property type="term" value="P:proteolysis"/>
    <property type="evidence" value="ECO:0007669"/>
    <property type="project" value="UniProtKB-KW"/>
</dbReference>
<keyword evidence="4" id="KW-1185">Reference proteome</keyword>
<dbReference type="Pfam" id="PF03572">
    <property type="entry name" value="Peptidase_S41"/>
    <property type="match status" value="1"/>
</dbReference>
<dbReference type="InterPro" id="IPR005151">
    <property type="entry name" value="Tail-specific_protease"/>
</dbReference>
<dbReference type="PANTHER" id="PTHR32060">
    <property type="entry name" value="TAIL-SPECIFIC PROTEASE"/>
    <property type="match status" value="1"/>
</dbReference>
<dbReference type="AlphaFoldDB" id="A0A4Q0NW88"/>